<dbReference type="InterPro" id="IPR011712">
    <property type="entry name" value="Sig_transdc_His_kin_sub3_dim/P"/>
</dbReference>
<gene>
    <name evidence="13" type="ORF">MXD59_18940</name>
</gene>
<feature type="domain" description="Putative sensor" evidence="12">
    <location>
        <begin position="30"/>
        <end position="210"/>
    </location>
</feature>
<evidence type="ECO:0000256" key="1">
    <source>
        <dbReference type="ARBA" id="ARBA00000085"/>
    </source>
</evidence>
<feature type="transmembrane region" description="Helical" evidence="10">
    <location>
        <begin position="57"/>
        <end position="78"/>
    </location>
</feature>
<evidence type="ECO:0000256" key="4">
    <source>
        <dbReference type="ARBA" id="ARBA00022679"/>
    </source>
</evidence>
<dbReference type="RefSeq" id="WP_248826002.1">
    <property type="nucleotide sequence ID" value="NZ_JALKFT010000022.1"/>
</dbReference>
<evidence type="ECO:0000256" key="9">
    <source>
        <dbReference type="SAM" id="MobiDB-lite"/>
    </source>
</evidence>
<feature type="transmembrane region" description="Helical" evidence="10">
    <location>
        <begin position="28"/>
        <end position="51"/>
    </location>
</feature>
<reference evidence="13 14" key="1">
    <citation type="submission" date="2022-04" db="EMBL/GenBank/DDBJ databases">
        <title>Genome diversity in the genus Frankia.</title>
        <authorList>
            <person name="Carlos-Shanley C."/>
            <person name="Hahn D."/>
        </authorList>
    </citation>
    <scope>NUCLEOTIDE SEQUENCE [LARGE SCALE GENOMIC DNA]</scope>
    <source>
        <strain evidence="13 14">Ag45/Mut15</strain>
    </source>
</reference>
<keyword evidence="10" id="KW-0472">Membrane</keyword>
<keyword evidence="6" id="KW-0418">Kinase</keyword>
<dbReference type="EMBL" id="JALKFT010000022">
    <property type="protein sequence ID" value="MCK9877827.1"/>
    <property type="molecule type" value="Genomic_DNA"/>
</dbReference>
<feature type="domain" description="Signal transduction histidine kinase subgroup 3 dimerisation and phosphoacceptor" evidence="11">
    <location>
        <begin position="238"/>
        <end position="300"/>
    </location>
</feature>
<keyword evidence="10" id="KW-1133">Transmembrane helix</keyword>
<organism evidence="13 14">
    <name type="scientific">Frankia umida</name>
    <dbReference type="NCBI Taxonomy" id="573489"/>
    <lineage>
        <taxon>Bacteria</taxon>
        <taxon>Bacillati</taxon>
        <taxon>Actinomycetota</taxon>
        <taxon>Actinomycetes</taxon>
        <taxon>Frankiales</taxon>
        <taxon>Frankiaceae</taxon>
        <taxon>Frankia</taxon>
    </lineage>
</organism>
<dbReference type="PANTHER" id="PTHR24421">
    <property type="entry name" value="NITRATE/NITRITE SENSOR PROTEIN NARX-RELATED"/>
    <property type="match status" value="1"/>
</dbReference>
<sequence length="440" mass="46269">MPTGARATVWQALRRRDYLAGWWPLRAAAYLASGVLLAVTALVLLSVLAVIGSALAVLLVGLPMLVGLLLSGIPIGAVERSRLRLVDSRPVGNPHLSLERPGALAFARARFGELASWRELCYVGLLCLLLWPTGLAALAGGIGLPVALFYTSASLLTGLNPVVRPLPGWSVQGTWPALGSLVLAAVLLPAGCYLVGVVAAVHARLARLLLGAREPETSARLAQLTSSRSRFVAAFEAERRRLERDLHDGAQQRLVALNMTLGLARSVAPGDVEPLLLQAQQELAAAMRDLRDLIQGIHPRLLTDRGLAVALADLADRSSVPVTLSVDLPGRLPDPVEAAAYFVVCEALVNVARHSGADEAWVSGMVTGSELRIEVRDDGCGGAVEADGSGLAGLRDRLAVLDGSLRVLSPVGGPTQVRMSLPLVPGGDMSPEPAQRSEAE</sequence>
<name>A0ABT0K2V4_9ACTN</name>
<evidence type="ECO:0000259" key="12">
    <source>
        <dbReference type="Pfam" id="PF13796"/>
    </source>
</evidence>
<dbReference type="Gene3D" id="3.30.565.10">
    <property type="entry name" value="Histidine kinase-like ATPase, C-terminal domain"/>
    <property type="match status" value="1"/>
</dbReference>
<evidence type="ECO:0000313" key="13">
    <source>
        <dbReference type="EMBL" id="MCK9877827.1"/>
    </source>
</evidence>
<feature type="transmembrane region" description="Helical" evidence="10">
    <location>
        <begin position="173"/>
        <end position="201"/>
    </location>
</feature>
<dbReference type="Proteomes" id="UP001201873">
    <property type="component" value="Unassembled WGS sequence"/>
</dbReference>
<comment type="caution">
    <text evidence="13">The sequence shown here is derived from an EMBL/GenBank/DDBJ whole genome shotgun (WGS) entry which is preliminary data.</text>
</comment>
<proteinExistence type="predicted"/>
<accession>A0ABT0K2V4</accession>
<keyword evidence="7" id="KW-0067">ATP-binding</keyword>
<dbReference type="Pfam" id="PF07730">
    <property type="entry name" value="HisKA_3"/>
    <property type="match status" value="1"/>
</dbReference>
<dbReference type="Pfam" id="PF13796">
    <property type="entry name" value="Sensor"/>
    <property type="match status" value="1"/>
</dbReference>
<keyword evidence="10" id="KW-0812">Transmembrane</keyword>
<evidence type="ECO:0000256" key="3">
    <source>
        <dbReference type="ARBA" id="ARBA00022553"/>
    </source>
</evidence>
<feature type="region of interest" description="Disordered" evidence="9">
    <location>
        <begin position="418"/>
        <end position="440"/>
    </location>
</feature>
<evidence type="ECO:0000256" key="7">
    <source>
        <dbReference type="ARBA" id="ARBA00022840"/>
    </source>
</evidence>
<protein>
    <recommendedName>
        <fullName evidence="2">histidine kinase</fullName>
        <ecNumber evidence="2">2.7.13.3</ecNumber>
    </recommendedName>
</protein>
<feature type="transmembrane region" description="Helical" evidence="10">
    <location>
        <begin position="120"/>
        <end position="153"/>
    </location>
</feature>
<evidence type="ECO:0000313" key="14">
    <source>
        <dbReference type="Proteomes" id="UP001201873"/>
    </source>
</evidence>
<dbReference type="CDD" id="cd16917">
    <property type="entry name" value="HATPase_UhpB-NarQ-NarX-like"/>
    <property type="match status" value="1"/>
</dbReference>
<keyword evidence="14" id="KW-1185">Reference proteome</keyword>
<evidence type="ECO:0000256" key="6">
    <source>
        <dbReference type="ARBA" id="ARBA00022777"/>
    </source>
</evidence>
<dbReference type="InterPro" id="IPR025828">
    <property type="entry name" value="Put_sensor_dom"/>
</dbReference>
<comment type="catalytic activity">
    <reaction evidence="1">
        <text>ATP + protein L-histidine = ADP + protein N-phospho-L-histidine.</text>
        <dbReference type="EC" id="2.7.13.3"/>
    </reaction>
</comment>
<evidence type="ECO:0000256" key="5">
    <source>
        <dbReference type="ARBA" id="ARBA00022741"/>
    </source>
</evidence>
<evidence type="ECO:0000256" key="2">
    <source>
        <dbReference type="ARBA" id="ARBA00012438"/>
    </source>
</evidence>
<evidence type="ECO:0000256" key="8">
    <source>
        <dbReference type="ARBA" id="ARBA00023012"/>
    </source>
</evidence>
<evidence type="ECO:0000256" key="10">
    <source>
        <dbReference type="SAM" id="Phobius"/>
    </source>
</evidence>
<dbReference type="EC" id="2.7.13.3" evidence="2"/>
<dbReference type="Gene3D" id="1.20.5.1930">
    <property type="match status" value="1"/>
</dbReference>
<keyword evidence="5" id="KW-0547">Nucleotide-binding</keyword>
<dbReference type="PANTHER" id="PTHR24421:SF10">
    <property type="entry name" value="NITRATE_NITRITE SENSOR PROTEIN NARQ"/>
    <property type="match status" value="1"/>
</dbReference>
<dbReference type="InterPro" id="IPR050482">
    <property type="entry name" value="Sensor_HK_TwoCompSys"/>
</dbReference>
<keyword evidence="4" id="KW-0808">Transferase</keyword>
<dbReference type="SUPFAM" id="SSF55874">
    <property type="entry name" value="ATPase domain of HSP90 chaperone/DNA topoisomerase II/histidine kinase"/>
    <property type="match status" value="1"/>
</dbReference>
<dbReference type="InterPro" id="IPR036890">
    <property type="entry name" value="HATPase_C_sf"/>
</dbReference>
<evidence type="ECO:0000259" key="11">
    <source>
        <dbReference type="Pfam" id="PF07730"/>
    </source>
</evidence>
<keyword evidence="3" id="KW-0597">Phosphoprotein</keyword>
<keyword evidence="8" id="KW-0902">Two-component regulatory system</keyword>